<sequence>MAGLRERKKEQTRRRITAEALRLFAERGFDGVSVNEIAEAAEVAKATFFAYFPGKEALVLQGVGEEDLAGIVARRPPGRPPLQALRASCRTFAEEAAETDWTEMVTRMRVIFDSPALSGAANALLYRRRWELARELVQEYGQAAAALAAAQIAATVLTLQETFFLHLIGGAPPREAARTLARDTELAFDLLEHGIPHGREK</sequence>
<name>A0ABP4CB53_9ACTN</name>
<feature type="DNA-binding region" description="H-T-H motif" evidence="4">
    <location>
        <begin position="33"/>
        <end position="52"/>
    </location>
</feature>
<dbReference type="EMBL" id="BAAAHH010000032">
    <property type="protein sequence ID" value="GAA0964108.1"/>
    <property type="molecule type" value="Genomic_DNA"/>
</dbReference>
<comment type="caution">
    <text evidence="6">The sequence shown here is derived from an EMBL/GenBank/DDBJ whole genome shotgun (WGS) entry which is preliminary data.</text>
</comment>
<keyword evidence="1" id="KW-0805">Transcription regulation</keyword>
<dbReference type="Gene3D" id="1.10.357.10">
    <property type="entry name" value="Tetracycline Repressor, domain 2"/>
    <property type="match status" value="1"/>
</dbReference>
<dbReference type="PRINTS" id="PR00455">
    <property type="entry name" value="HTHTETR"/>
</dbReference>
<evidence type="ECO:0000256" key="2">
    <source>
        <dbReference type="ARBA" id="ARBA00023125"/>
    </source>
</evidence>
<feature type="domain" description="HTH tetR-type" evidence="5">
    <location>
        <begin position="10"/>
        <end position="70"/>
    </location>
</feature>
<evidence type="ECO:0000256" key="4">
    <source>
        <dbReference type="PROSITE-ProRule" id="PRU00335"/>
    </source>
</evidence>
<dbReference type="InterPro" id="IPR009057">
    <property type="entry name" value="Homeodomain-like_sf"/>
</dbReference>
<gene>
    <name evidence="6" type="ORF">GCM10009550_61260</name>
</gene>
<dbReference type="Pfam" id="PF00440">
    <property type="entry name" value="TetR_N"/>
    <property type="match status" value="1"/>
</dbReference>
<evidence type="ECO:0000259" key="5">
    <source>
        <dbReference type="PROSITE" id="PS50977"/>
    </source>
</evidence>
<dbReference type="PANTHER" id="PTHR30055:SF234">
    <property type="entry name" value="HTH-TYPE TRANSCRIPTIONAL REGULATOR BETI"/>
    <property type="match status" value="1"/>
</dbReference>
<dbReference type="InterPro" id="IPR041347">
    <property type="entry name" value="MftR_C"/>
</dbReference>
<dbReference type="InterPro" id="IPR001647">
    <property type="entry name" value="HTH_TetR"/>
</dbReference>
<keyword evidence="7" id="KW-1185">Reference proteome</keyword>
<dbReference type="RefSeq" id="WP_344244626.1">
    <property type="nucleotide sequence ID" value="NZ_BAAAHH010000032.1"/>
</dbReference>
<proteinExistence type="predicted"/>
<evidence type="ECO:0000313" key="7">
    <source>
        <dbReference type="Proteomes" id="UP001500665"/>
    </source>
</evidence>
<dbReference type="Gene3D" id="1.10.10.60">
    <property type="entry name" value="Homeodomain-like"/>
    <property type="match status" value="1"/>
</dbReference>
<dbReference type="Pfam" id="PF17754">
    <property type="entry name" value="TetR_C_14"/>
    <property type="match status" value="1"/>
</dbReference>
<dbReference type="PROSITE" id="PS01081">
    <property type="entry name" value="HTH_TETR_1"/>
    <property type="match status" value="1"/>
</dbReference>
<dbReference type="PANTHER" id="PTHR30055">
    <property type="entry name" value="HTH-TYPE TRANSCRIPTIONAL REGULATOR RUTR"/>
    <property type="match status" value="1"/>
</dbReference>
<dbReference type="InterPro" id="IPR050109">
    <property type="entry name" value="HTH-type_TetR-like_transc_reg"/>
</dbReference>
<evidence type="ECO:0000256" key="3">
    <source>
        <dbReference type="ARBA" id="ARBA00023163"/>
    </source>
</evidence>
<dbReference type="SUPFAM" id="SSF46689">
    <property type="entry name" value="Homeodomain-like"/>
    <property type="match status" value="1"/>
</dbReference>
<keyword evidence="3" id="KW-0804">Transcription</keyword>
<accession>A0ABP4CB53</accession>
<reference evidence="7" key="1">
    <citation type="journal article" date="2019" name="Int. J. Syst. Evol. Microbiol.">
        <title>The Global Catalogue of Microorganisms (GCM) 10K type strain sequencing project: providing services to taxonomists for standard genome sequencing and annotation.</title>
        <authorList>
            <consortium name="The Broad Institute Genomics Platform"/>
            <consortium name="The Broad Institute Genome Sequencing Center for Infectious Disease"/>
            <person name="Wu L."/>
            <person name="Ma J."/>
        </authorList>
    </citation>
    <scope>NUCLEOTIDE SEQUENCE [LARGE SCALE GENOMIC DNA]</scope>
    <source>
        <strain evidence="7">JCM 10696</strain>
    </source>
</reference>
<dbReference type="Proteomes" id="UP001500665">
    <property type="component" value="Unassembled WGS sequence"/>
</dbReference>
<organism evidence="6 7">
    <name type="scientific">Actinocorallia libanotica</name>
    <dbReference type="NCBI Taxonomy" id="46162"/>
    <lineage>
        <taxon>Bacteria</taxon>
        <taxon>Bacillati</taxon>
        <taxon>Actinomycetota</taxon>
        <taxon>Actinomycetes</taxon>
        <taxon>Streptosporangiales</taxon>
        <taxon>Thermomonosporaceae</taxon>
        <taxon>Actinocorallia</taxon>
    </lineage>
</organism>
<dbReference type="InterPro" id="IPR023772">
    <property type="entry name" value="DNA-bd_HTH_TetR-type_CS"/>
</dbReference>
<evidence type="ECO:0000313" key="6">
    <source>
        <dbReference type="EMBL" id="GAA0964108.1"/>
    </source>
</evidence>
<dbReference type="PROSITE" id="PS50977">
    <property type="entry name" value="HTH_TETR_2"/>
    <property type="match status" value="1"/>
</dbReference>
<evidence type="ECO:0000256" key="1">
    <source>
        <dbReference type="ARBA" id="ARBA00023015"/>
    </source>
</evidence>
<protein>
    <recommendedName>
        <fullName evidence="5">HTH tetR-type domain-containing protein</fullName>
    </recommendedName>
</protein>
<keyword evidence="2 4" id="KW-0238">DNA-binding</keyword>